<accession>A0ABD6QG38</accession>
<dbReference type="Proteomes" id="UP000187001">
    <property type="component" value="Unassembled WGS sequence"/>
</dbReference>
<reference evidence="1 2" key="1">
    <citation type="submission" date="2016-07" db="EMBL/GenBank/DDBJ databases">
        <authorList>
            <person name="Sutton G."/>
            <person name="Brinkac L."/>
            <person name="Sanka R."/>
            <person name="Adams M."/>
            <person name="Lau E."/>
            <person name="Kumar A."/>
            <person name="Macaden R."/>
        </authorList>
    </citation>
    <scope>NUCLEOTIDE SEQUENCE [LARGE SCALE GENOMIC DNA]</scope>
    <source>
        <strain evidence="1 2">GA-0871</strain>
    </source>
</reference>
<evidence type="ECO:0000313" key="2">
    <source>
        <dbReference type="Proteomes" id="UP000187001"/>
    </source>
</evidence>
<organism evidence="1 2">
    <name type="scientific">Mycolicibacterium fortuitum</name>
    <name type="common">Mycobacterium fortuitum</name>
    <dbReference type="NCBI Taxonomy" id="1766"/>
    <lineage>
        <taxon>Bacteria</taxon>
        <taxon>Bacillati</taxon>
        <taxon>Actinomycetota</taxon>
        <taxon>Actinomycetes</taxon>
        <taxon>Mycobacteriales</taxon>
        <taxon>Mycobacteriaceae</taxon>
        <taxon>Mycolicibacterium</taxon>
    </lineage>
</organism>
<proteinExistence type="predicted"/>
<comment type="caution">
    <text evidence="1">The sequence shown here is derived from an EMBL/GenBank/DDBJ whole genome shotgun (WGS) entry which is preliminary data.</text>
</comment>
<sequence>MGADFVCDGCAELTPDDDGEESRSASHKISATIRTTMIVYDSVSPMIARLRPGWPVRLI</sequence>
<gene>
    <name evidence="1" type="ORF">A5742_08605</name>
</gene>
<dbReference type="AlphaFoldDB" id="A0ABD6QG38"/>
<name>A0ABD6QG38_MYCFO</name>
<evidence type="ECO:0000313" key="1">
    <source>
        <dbReference type="EMBL" id="OMC37685.1"/>
    </source>
</evidence>
<dbReference type="EMBL" id="MBER01000139">
    <property type="protein sequence ID" value="OMC37685.1"/>
    <property type="molecule type" value="Genomic_DNA"/>
</dbReference>
<protein>
    <submittedName>
        <fullName evidence="1">Uncharacterized protein</fullName>
    </submittedName>
</protein>